<feature type="region of interest" description="Disordered" evidence="1">
    <location>
        <begin position="1"/>
        <end position="43"/>
    </location>
</feature>
<feature type="compositionally biased region" description="Low complexity" evidence="1">
    <location>
        <begin position="1244"/>
        <end position="1258"/>
    </location>
</feature>
<feature type="compositionally biased region" description="Basic and acidic residues" evidence="1">
    <location>
        <begin position="1262"/>
        <end position="1271"/>
    </location>
</feature>
<comment type="caution">
    <text evidence="2">The sequence shown here is derived from an EMBL/GenBank/DDBJ whole genome shotgun (WGS) entry which is preliminary data.</text>
</comment>
<evidence type="ECO:0000313" key="2">
    <source>
        <dbReference type="EMBL" id="KAK3677484.1"/>
    </source>
</evidence>
<feature type="region of interest" description="Disordered" evidence="1">
    <location>
        <begin position="1228"/>
        <end position="1283"/>
    </location>
</feature>
<feature type="region of interest" description="Disordered" evidence="1">
    <location>
        <begin position="1403"/>
        <end position="1430"/>
    </location>
</feature>
<feature type="region of interest" description="Disordered" evidence="1">
    <location>
        <begin position="490"/>
        <end position="541"/>
    </location>
</feature>
<feature type="compositionally biased region" description="Low complexity" evidence="1">
    <location>
        <begin position="945"/>
        <end position="958"/>
    </location>
</feature>
<feature type="compositionally biased region" description="Basic and acidic residues" evidence="1">
    <location>
        <begin position="1228"/>
        <end position="1243"/>
    </location>
</feature>
<sequence>MADRLHSLTLGMRGMPNANNNRSSKSRAYDSVRSPVSPLSPAYPVQTSYEDLRRPEARKLLREQLEGTFPEVGRRASEDTVRSSSKMQLMDKFTRRTSNMDIAVNASAKSSSSTVDSLAPTTTLASSTGPSAELDIARAIQLLQELKKTASPDDLVALHRALLPTKEVEVVSSPQQASFEESKPTSTAPTYHRRSALPPGLATRGGLSADILRKPEDATPRNRASDRPTGWLKHSMSMGAQTVAPPAPVHIPSPSVSSLAALDLADDVTNPVGSRAVTPGDYPWSPSGGYRPGTLHITNGAASPEPSIKAGRSADHTVAGQHRLEDGYFPSLRADSRASFVVSPMPGSETLSRRISDDSISIRDRIMSSDRAVQQRKQRASRLSGISTPSKESLRSSKAASLRITPNMGRQSFDDGSVSPVSDAPTPRFKQRWSHRASHIPAEPTSDNEPSSNNTHEQNVLRDFAMRLSTVYDSDGDDGVNEVNGTPEAALSRLTGDAKSTTSVSTVIDRSSEETLPSPRLQTQGPRPMPAHKDSGYGSGDSWRVSSTKLYYERRESHTGVAPSASSQMVVSNYAAFLGNAFDDEQATSPMEIKSVKTLIPQKIKDTTDVESLYTFKEFLTSPARNAAVTKPKKMLPAPLLRLHTLKTDKRSSLPTLPSPTKLDSTDSVPTIASLQISPAGHVLPSTVAKQQKKLQKAIPPHIKKQRREEAQKLKACQASAPELPALPDSVLSGFADRFSHLPSDADLHLAAEDHHLENTGRVVQATAPQEMAATDSTEIGAFERGRGRSKSVHNTVMRSASPDTGRGWSLMKLRSKSAGRHRNQNMKNPGFDMVTKKDDLHELAASSPGDETPPAFSDFSSVAQTLGSGSYDIATNQVKRRTAPARGATLHQLQTPSLITTGLHKIKATKGMDSTAASELARMKSKDFAKGDTVPIQDRPRMATPKSGKSSTPTTPTRRVEDRFPDWTSKASSQSPSLERSPISAKKDYAESIPPMPELPADMVFKASKSDDLVAKRLKDSTVSSPDASARNSNETRDRAEMQRLAEVELIGHGKAEMGPQVIHDIPAGLSRAERAAAKQAAINFHVRELAGSSSENSSFVEPAHEATIVEPVAEVTTPSHDSQHAGWPGWEEQAKLWRKRRESLNQRLGMPAGDEISVITAESPPVSRKTSAATTALQREPSKGPSIVVSRYITPLAAETVARANARKRPTDMASQHSDLYRELIQTEDKENRPTKEDVPRTDSAITTASTSTFVTLKSWDPRPVKPDVPRTGTAGTMKSYTSTTTTTTINRARSPGGRVRTPSGNYFPYVPPQQNYNSTPNITSPTSPAMSSIQASRAAAFARINEAANSMPSLISTKKTSSTNVPTAASQSTLTLNSNRSSEKVVDRYSGGLQYGWDRGEGFSGSAGTRDSGSDFAGKRRSKQMGEQWGLDLSDVPVFLQKRVV</sequence>
<proteinExistence type="predicted"/>
<dbReference type="Proteomes" id="UP001274830">
    <property type="component" value="Unassembled WGS sequence"/>
</dbReference>
<evidence type="ECO:0000313" key="3">
    <source>
        <dbReference type="Proteomes" id="UP001274830"/>
    </source>
</evidence>
<feature type="region of interest" description="Disordered" evidence="1">
    <location>
        <begin position="169"/>
        <end position="232"/>
    </location>
</feature>
<feature type="compositionally biased region" description="Basic and acidic residues" evidence="1">
    <location>
        <begin position="211"/>
        <end position="226"/>
    </location>
</feature>
<feature type="compositionally biased region" description="Polar residues" evidence="1">
    <location>
        <begin position="172"/>
        <end position="189"/>
    </location>
</feature>
<organism evidence="2 3">
    <name type="scientific">Recurvomyces mirabilis</name>
    <dbReference type="NCBI Taxonomy" id="574656"/>
    <lineage>
        <taxon>Eukaryota</taxon>
        <taxon>Fungi</taxon>
        <taxon>Dikarya</taxon>
        <taxon>Ascomycota</taxon>
        <taxon>Pezizomycotina</taxon>
        <taxon>Dothideomycetes</taxon>
        <taxon>Dothideomycetidae</taxon>
        <taxon>Mycosphaerellales</taxon>
        <taxon>Teratosphaeriaceae</taxon>
        <taxon>Recurvomyces</taxon>
    </lineage>
</organism>
<keyword evidence="3" id="KW-1185">Reference proteome</keyword>
<feature type="region of interest" description="Disordered" evidence="1">
    <location>
        <begin position="918"/>
        <end position="986"/>
    </location>
</feature>
<feature type="compositionally biased region" description="Basic and acidic residues" evidence="1">
    <location>
        <begin position="922"/>
        <end position="931"/>
    </location>
</feature>
<feature type="compositionally biased region" description="Polar residues" evidence="1">
    <location>
        <begin position="1022"/>
        <end position="1034"/>
    </location>
</feature>
<protein>
    <submittedName>
        <fullName evidence="2">Uncharacterized protein</fullName>
    </submittedName>
</protein>
<dbReference type="EMBL" id="JAUTXT010000006">
    <property type="protein sequence ID" value="KAK3677484.1"/>
    <property type="molecule type" value="Genomic_DNA"/>
</dbReference>
<feature type="region of interest" description="Disordered" evidence="1">
    <location>
        <begin position="1018"/>
        <end position="1039"/>
    </location>
</feature>
<feature type="compositionally biased region" description="Polar residues" evidence="1">
    <location>
        <begin position="793"/>
        <end position="803"/>
    </location>
</feature>
<feature type="region of interest" description="Disordered" evidence="1">
    <location>
        <begin position="366"/>
        <end position="456"/>
    </location>
</feature>
<feature type="region of interest" description="Disordered" evidence="1">
    <location>
        <begin position="1360"/>
        <end position="1379"/>
    </location>
</feature>
<gene>
    <name evidence="2" type="ORF">LTR78_002334</name>
</gene>
<feature type="region of interest" description="Disordered" evidence="1">
    <location>
        <begin position="787"/>
        <end position="809"/>
    </location>
</feature>
<name>A0AAE0WTC3_9PEZI</name>
<evidence type="ECO:0000256" key="1">
    <source>
        <dbReference type="SAM" id="MobiDB-lite"/>
    </source>
</evidence>
<reference evidence="2" key="1">
    <citation type="submission" date="2023-07" db="EMBL/GenBank/DDBJ databases">
        <title>Black Yeasts Isolated from many extreme environments.</title>
        <authorList>
            <person name="Coleine C."/>
            <person name="Stajich J.E."/>
            <person name="Selbmann L."/>
        </authorList>
    </citation>
    <scope>NUCLEOTIDE SEQUENCE</scope>
    <source>
        <strain evidence="2">CCFEE 5485</strain>
    </source>
</reference>
<feature type="compositionally biased region" description="Polar residues" evidence="1">
    <location>
        <begin position="498"/>
        <end position="509"/>
    </location>
</feature>
<feature type="compositionally biased region" description="Polar residues" evidence="1">
    <location>
        <begin position="384"/>
        <end position="399"/>
    </location>
</feature>
<feature type="region of interest" description="Disordered" evidence="1">
    <location>
        <begin position="1164"/>
        <end position="1185"/>
    </location>
</feature>
<feature type="compositionally biased region" description="Polar residues" evidence="1">
    <location>
        <begin position="970"/>
        <end position="979"/>
    </location>
</feature>
<accession>A0AAE0WTC3</accession>
<feature type="compositionally biased region" description="Polar residues" evidence="1">
    <location>
        <begin position="1170"/>
        <end position="1179"/>
    </location>
</feature>
<feature type="compositionally biased region" description="Polar residues" evidence="1">
    <location>
        <begin position="445"/>
        <end position="456"/>
    </location>
</feature>
<feature type="compositionally biased region" description="Basic residues" evidence="1">
    <location>
        <begin position="429"/>
        <end position="438"/>
    </location>
</feature>